<accession>A0A4R9GT05</accession>
<evidence type="ECO:0000256" key="1">
    <source>
        <dbReference type="SAM" id="MobiDB-lite"/>
    </source>
</evidence>
<protein>
    <recommendedName>
        <fullName evidence="5">AraC family transcriptional regulator</fullName>
    </recommendedName>
</protein>
<feature type="compositionally biased region" description="Low complexity" evidence="1">
    <location>
        <begin position="55"/>
        <end position="71"/>
    </location>
</feature>
<feature type="chain" id="PRO_5020910927" description="AraC family transcriptional regulator" evidence="2">
    <location>
        <begin position="20"/>
        <end position="375"/>
    </location>
</feature>
<evidence type="ECO:0000313" key="3">
    <source>
        <dbReference type="EMBL" id="TGK21938.1"/>
    </source>
</evidence>
<keyword evidence="2" id="KW-0732">Signal</keyword>
<dbReference type="OrthoDB" id="315925at2"/>
<dbReference type="EMBL" id="RQEV01000002">
    <property type="protein sequence ID" value="TGK21938.1"/>
    <property type="molecule type" value="Genomic_DNA"/>
</dbReference>
<dbReference type="AlphaFoldDB" id="A0A4R9GT05"/>
<gene>
    <name evidence="3" type="ORF">EHO61_01505</name>
</gene>
<dbReference type="RefSeq" id="WP_135811881.1">
    <property type="nucleotide sequence ID" value="NZ_RQEV01000002.1"/>
</dbReference>
<evidence type="ECO:0000256" key="2">
    <source>
        <dbReference type="SAM" id="SignalP"/>
    </source>
</evidence>
<evidence type="ECO:0000313" key="4">
    <source>
        <dbReference type="Proteomes" id="UP000297855"/>
    </source>
</evidence>
<name>A0A4R9GT05_9LEPT</name>
<keyword evidence="4" id="KW-1185">Reference proteome</keyword>
<dbReference type="Proteomes" id="UP000297855">
    <property type="component" value="Unassembled WGS sequence"/>
</dbReference>
<evidence type="ECO:0008006" key="5">
    <source>
        <dbReference type="Google" id="ProtNLM"/>
    </source>
</evidence>
<reference evidence="3" key="1">
    <citation type="journal article" date="2019" name="PLoS Negl. Trop. Dis.">
        <title>Revisiting the worldwide diversity of Leptospira species in the environment.</title>
        <authorList>
            <person name="Vincent A.T."/>
            <person name="Schiettekatte O."/>
            <person name="Bourhy P."/>
            <person name="Veyrier F.J."/>
            <person name="Picardeau M."/>
        </authorList>
    </citation>
    <scope>NUCLEOTIDE SEQUENCE [LARGE SCALE GENOMIC DNA]</scope>
    <source>
        <strain evidence="3">SCS5</strain>
    </source>
</reference>
<organism evidence="3 4">
    <name type="scientific">Leptospira fluminis</name>
    <dbReference type="NCBI Taxonomy" id="2484979"/>
    <lineage>
        <taxon>Bacteria</taxon>
        <taxon>Pseudomonadati</taxon>
        <taxon>Spirochaetota</taxon>
        <taxon>Spirochaetia</taxon>
        <taxon>Leptospirales</taxon>
        <taxon>Leptospiraceae</taxon>
        <taxon>Leptospira</taxon>
    </lineage>
</organism>
<feature type="signal peptide" evidence="2">
    <location>
        <begin position="1"/>
        <end position="19"/>
    </location>
</feature>
<feature type="region of interest" description="Disordered" evidence="1">
    <location>
        <begin position="48"/>
        <end position="73"/>
    </location>
</feature>
<sequence length="375" mass="43744">MKKLLVFTIAMFVAPAILHGEAVSMKAYKKRVELLTYLREIEPIVKNYPGDPKNAQNQQGQQPTAGAQQQGDGDRLAKYKELKRLYQEGLLYFFEGNHVNSYRRFLEAQLGMEILLEEISQTYVERTEEILKTALEKKNPSNPQDRALVDIAVEYGTGSYARADIKENREAPFFRRMYNPREYHYVTSKYVIEKNMELGYHFLGEAKETRNNALKIEKHLEKHQKLQPVHRKFRIEQYLAAINLCRDARANAINIFKLKYPYDNYFIQRSDAKSEELRNEYGEITPAEVVSIEGITYDFTQNPLVRLDARMSPVFDKRIPDEYRRDAVDVLGRVFDDEIANRLYLKWDFEKRKALLGDKVPPNKTKANQAAGQNK</sequence>
<proteinExistence type="predicted"/>
<dbReference type="NCBIfam" id="NF047672">
    <property type="entry name" value="LIC11274_fam"/>
    <property type="match status" value="1"/>
</dbReference>
<comment type="caution">
    <text evidence="3">The sequence shown here is derived from an EMBL/GenBank/DDBJ whole genome shotgun (WGS) entry which is preliminary data.</text>
</comment>